<dbReference type="GeneID" id="74913307"/>
<protein>
    <recommendedName>
        <fullName evidence="5">Acetyltransferase</fullName>
        <ecNumber evidence="5">2.3.1.-</ecNumber>
    </recommendedName>
</protein>
<comment type="similarity">
    <text evidence="1 5">Belongs to the transferase hexapeptide repeat family.</text>
</comment>
<keyword evidence="2 5" id="KW-0808">Transferase</keyword>
<evidence type="ECO:0000256" key="2">
    <source>
        <dbReference type="ARBA" id="ARBA00022679"/>
    </source>
</evidence>
<keyword evidence="8" id="KW-1185">Reference proteome</keyword>
<name>A0A0C1Q2D0_9LACO</name>
<dbReference type="CDD" id="cd03357">
    <property type="entry name" value="LbH_MAT_GAT"/>
    <property type="match status" value="1"/>
</dbReference>
<keyword evidence="3" id="KW-0677">Repeat</keyword>
<feature type="domain" description="Maltose/galactoside acetyltransferase" evidence="6">
    <location>
        <begin position="5"/>
        <end position="57"/>
    </location>
</feature>
<evidence type="ECO:0000313" key="7">
    <source>
        <dbReference type="EMBL" id="KID41968.1"/>
    </source>
</evidence>
<dbReference type="AlphaFoldDB" id="A0A0C1Q2D0"/>
<dbReference type="SUPFAM" id="SSF51161">
    <property type="entry name" value="Trimeric LpxA-like enzymes"/>
    <property type="match status" value="1"/>
</dbReference>
<dbReference type="InterPro" id="IPR024688">
    <property type="entry name" value="Mac_dom"/>
</dbReference>
<reference evidence="7 8" key="1">
    <citation type="submission" date="2014-06" db="EMBL/GenBank/DDBJ databases">
        <title>Functional and comparative genomic analyses of the Drosophila gut microbiota identify candidate symbiosis factors.</title>
        <authorList>
            <person name="Newell P.D."/>
            <person name="Chaston J.M."/>
            <person name="Douglas A.E."/>
        </authorList>
    </citation>
    <scope>NUCLEOTIDE SEQUENCE [LARGE SCALE GENOMIC DNA]</scope>
    <source>
        <strain evidence="7 8">DmCS_002</strain>
    </source>
</reference>
<dbReference type="Proteomes" id="UP000031397">
    <property type="component" value="Unassembled WGS sequence"/>
</dbReference>
<comment type="caution">
    <text evidence="7">The sequence shown here is derived from an EMBL/GenBank/DDBJ whole genome shotgun (WGS) entry which is preliminary data.</text>
</comment>
<accession>A0A0C1Q2D0</accession>
<evidence type="ECO:0000256" key="5">
    <source>
        <dbReference type="RuleBase" id="RU367021"/>
    </source>
</evidence>
<dbReference type="GO" id="GO:0008870">
    <property type="term" value="F:galactoside O-acetyltransferase activity"/>
    <property type="evidence" value="ECO:0007669"/>
    <property type="project" value="TreeGrafter"/>
</dbReference>
<dbReference type="PATRIC" id="fig|1614.7.peg.606"/>
<evidence type="ECO:0000259" key="6">
    <source>
        <dbReference type="SMART" id="SM01266"/>
    </source>
</evidence>
<dbReference type="RefSeq" id="WP_039144071.1">
    <property type="nucleotide sequence ID" value="NZ_JOJZ01000013.1"/>
</dbReference>
<keyword evidence="4 5" id="KW-0012">Acyltransferase</keyword>
<sequence>MTSEREKMTNGEPYNQFDKELISRRILCRKQLQEANDTPDNEKRNGLIQDLLAKSGPKFFVETGIEFDYGFNIYIGDNFYANYGLTLLDTAPITFGKNCYIGPNCGLYTNVHPLNAKERVADVEMAAPITIGDNAWFGGHVTIVPGVTLGNNVVVGAGSVVTKSFGDDVVLVGNPAKVLKKIDNN</sequence>
<dbReference type="PANTHER" id="PTHR43017:SF1">
    <property type="entry name" value="ACETYLTRANSFERASE YJL218W-RELATED"/>
    <property type="match status" value="1"/>
</dbReference>
<evidence type="ECO:0000256" key="1">
    <source>
        <dbReference type="ARBA" id="ARBA00007274"/>
    </source>
</evidence>
<evidence type="ECO:0000256" key="3">
    <source>
        <dbReference type="ARBA" id="ARBA00022737"/>
    </source>
</evidence>
<dbReference type="OrthoDB" id="9812571at2"/>
<dbReference type="EMBL" id="JOJZ01000013">
    <property type="protein sequence ID" value="KID41968.1"/>
    <property type="molecule type" value="Genomic_DNA"/>
</dbReference>
<proteinExistence type="inferred from homology"/>
<organism evidence="7 8">
    <name type="scientific">Fructilactobacillus fructivorans</name>
    <dbReference type="NCBI Taxonomy" id="1614"/>
    <lineage>
        <taxon>Bacteria</taxon>
        <taxon>Bacillati</taxon>
        <taxon>Bacillota</taxon>
        <taxon>Bacilli</taxon>
        <taxon>Lactobacillales</taxon>
        <taxon>Lactobacillaceae</taxon>
        <taxon>Fructilactobacillus</taxon>
    </lineage>
</organism>
<dbReference type="Pfam" id="PF14602">
    <property type="entry name" value="Hexapep_2"/>
    <property type="match status" value="1"/>
</dbReference>
<dbReference type="Pfam" id="PF12464">
    <property type="entry name" value="Mac"/>
    <property type="match status" value="1"/>
</dbReference>
<dbReference type="EC" id="2.3.1.-" evidence="5"/>
<dbReference type="PANTHER" id="PTHR43017">
    <property type="entry name" value="GALACTOSIDE O-ACETYLTRANSFERASE"/>
    <property type="match status" value="1"/>
</dbReference>
<dbReference type="InterPro" id="IPR011004">
    <property type="entry name" value="Trimer_LpxA-like_sf"/>
</dbReference>
<dbReference type="SMART" id="SM01266">
    <property type="entry name" value="Mac"/>
    <property type="match status" value="1"/>
</dbReference>
<evidence type="ECO:0000256" key="4">
    <source>
        <dbReference type="ARBA" id="ARBA00023315"/>
    </source>
</evidence>
<gene>
    <name evidence="7" type="ORF">LfDm3_0636</name>
</gene>
<evidence type="ECO:0000313" key="8">
    <source>
        <dbReference type="Proteomes" id="UP000031397"/>
    </source>
</evidence>
<dbReference type="InterPro" id="IPR039369">
    <property type="entry name" value="LacA-like"/>
</dbReference>
<dbReference type="InterPro" id="IPR001451">
    <property type="entry name" value="Hexapep"/>
</dbReference>
<dbReference type="Gene3D" id="2.160.10.10">
    <property type="entry name" value="Hexapeptide repeat proteins"/>
    <property type="match status" value="1"/>
</dbReference>